<accession>A0AAW0Q9E8</accession>
<reference evidence="2 3" key="1">
    <citation type="submission" date="2023-01" db="EMBL/GenBank/DDBJ databases">
        <title>Analysis of 21 Apiospora genomes using comparative genomics revels a genus with tremendous synthesis potential of carbohydrate active enzymes and secondary metabolites.</title>
        <authorList>
            <person name="Sorensen T."/>
        </authorList>
    </citation>
    <scope>NUCLEOTIDE SEQUENCE [LARGE SCALE GENOMIC DNA]</scope>
    <source>
        <strain evidence="2 3">CBS 117206</strain>
    </source>
</reference>
<feature type="transmembrane region" description="Helical" evidence="1">
    <location>
        <begin position="56"/>
        <end position="87"/>
    </location>
</feature>
<evidence type="ECO:0000313" key="2">
    <source>
        <dbReference type="EMBL" id="KAK8096521.1"/>
    </source>
</evidence>
<keyword evidence="1" id="KW-1133">Transmembrane helix</keyword>
<dbReference type="Proteomes" id="UP001392437">
    <property type="component" value="Unassembled WGS sequence"/>
</dbReference>
<dbReference type="EMBL" id="JAQQWP010000010">
    <property type="protein sequence ID" value="KAK8096521.1"/>
    <property type="molecule type" value="Genomic_DNA"/>
</dbReference>
<evidence type="ECO:0000313" key="3">
    <source>
        <dbReference type="Proteomes" id="UP001392437"/>
    </source>
</evidence>
<protein>
    <submittedName>
        <fullName evidence="2">Uncharacterized protein</fullName>
    </submittedName>
</protein>
<proteinExistence type="predicted"/>
<feature type="transmembrane region" description="Helical" evidence="1">
    <location>
        <begin position="12"/>
        <end position="36"/>
    </location>
</feature>
<organism evidence="2 3">
    <name type="scientific">Apiospora kogelbergensis</name>
    <dbReference type="NCBI Taxonomy" id="1337665"/>
    <lineage>
        <taxon>Eukaryota</taxon>
        <taxon>Fungi</taxon>
        <taxon>Dikarya</taxon>
        <taxon>Ascomycota</taxon>
        <taxon>Pezizomycotina</taxon>
        <taxon>Sordariomycetes</taxon>
        <taxon>Xylariomycetidae</taxon>
        <taxon>Amphisphaeriales</taxon>
        <taxon>Apiosporaceae</taxon>
        <taxon>Apiospora</taxon>
    </lineage>
</organism>
<keyword evidence="1" id="KW-0472">Membrane</keyword>
<sequence>MLGAGESSDSNELLLAALSCAGIAGDAVFFLGPLVLRWRLGRHLLLAGPSFLLDSLLLPGILSIGVVGMLPLDGFAMDLVFLVAILFTERIAVVEDPLDQTTTIMGLLDVVRDVTGEVPKVIAQTFDPVSAKRK</sequence>
<comment type="caution">
    <text evidence="2">The sequence shown here is derived from an EMBL/GenBank/DDBJ whole genome shotgun (WGS) entry which is preliminary data.</text>
</comment>
<keyword evidence="1" id="KW-0812">Transmembrane</keyword>
<keyword evidence="3" id="KW-1185">Reference proteome</keyword>
<gene>
    <name evidence="2" type="ORF">PG999_012465</name>
</gene>
<evidence type="ECO:0000256" key="1">
    <source>
        <dbReference type="SAM" id="Phobius"/>
    </source>
</evidence>
<name>A0AAW0Q9E8_9PEZI</name>
<dbReference type="AlphaFoldDB" id="A0AAW0Q9E8"/>